<evidence type="ECO:0000313" key="2">
    <source>
        <dbReference type="Proteomes" id="UP000604046"/>
    </source>
</evidence>
<gene>
    <name evidence="1" type="ORF">SNAT2548_LOCUS28036</name>
</gene>
<accession>A0A812STS5</accession>
<name>A0A812STS5_9DINO</name>
<organism evidence="1 2">
    <name type="scientific">Symbiodinium natans</name>
    <dbReference type="NCBI Taxonomy" id="878477"/>
    <lineage>
        <taxon>Eukaryota</taxon>
        <taxon>Sar</taxon>
        <taxon>Alveolata</taxon>
        <taxon>Dinophyceae</taxon>
        <taxon>Suessiales</taxon>
        <taxon>Symbiodiniaceae</taxon>
        <taxon>Symbiodinium</taxon>
    </lineage>
</organism>
<evidence type="ECO:0000313" key="1">
    <source>
        <dbReference type="EMBL" id="CAE7500589.1"/>
    </source>
</evidence>
<reference evidence="1" key="1">
    <citation type="submission" date="2021-02" db="EMBL/GenBank/DDBJ databases">
        <authorList>
            <person name="Dougan E. K."/>
            <person name="Rhodes N."/>
            <person name="Thang M."/>
            <person name="Chan C."/>
        </authorList>
    </citation>
    <scope>NUCLEOTIDE SEQUENCE</scope>
</reference>
<dbReference type="EMBL" id="CAJNDS010002500">
    <property type="protein sequence ID" value="CAE7500589.1"/>
    <property type="molecule type" value="Genomic_DNA"/>
</dbReference>
<comment type="caution">
    <text evidence="1">The sequence shown here is derived from an EMBL/GenBank/DDBJ whole genome shotgun (WGS) entry which is preliminary data.</text>
</comment>
<keyword evidence="2" id="KW-1185">Reference proteome</keyword>
<proteinExistence type="predicted"/>
<dbReference type="OrthoDB" id="10473149at2759"/>
<sequence>MDDLRHIEAIVATQPPPNDSYEAAFYTTDFIRFQAQEDPCGWRTLQRNFSLPHRWYGVKRRTLLVRIARHCMAIRHHTGGADKAWADSVGRSAALELAEEGLLDRWYGVKRSTLLAPRLKI</sequence>
<dbReference type="Proteomes" id="UP000604046">
    <property type="component" value="Unassembled WGS sequence"/>
</dbReference>
<dbReference type="AlphaFoldDB" id="A0A812STS5"/>
<protein>
    <submittedName>
        <fullName evidence="1">Uncharacterized protein</fullName>
    </submittedName>
</protein>